<protein>
    <submittedName>
        <fullName evidence="2">Uncharacterized protein</fullName>
    </submittedName>
</protein>
<organism evidence="2 3">
    <name type="scientific">Prorocentrum cordatum</name>
    <dbReference type="NCBI Taxonomy" id="2364126"/>
    <lineage>
        <taxon>Eukaryota</taxon>
        <taxon>Sar</taxon>
        <taxon>Alveolata</taxon>
        <taxon>Dinophyceae</taxon>
        <taxon>Prorocentrales</taxon>
        <taxon>Prorocentraceae</taxon>
        <taxon>Prorocentrum</taxon>
    </lineage>
</organism>
<evidence type="ECO:0000256" key="1">
    <source>
        <dbReference type="SAM" id="Phobius"/>
    </source>
</evidence>
<keyword evidence="1" id="KW-1133">Transmembrane helix</keyword>
<comment type="caution">
    <text evidence="2">The sequence shown here is derived from an EMBL/GenBank/DDBJ whole genome shotgun (WGS) entry which is preliminary data.</text>
</comment>
<dbReference type="Proteomes" id="UP001189429">
    <property type="component" value="Unassembled WGS sequence"/>
</dbReference>
<name>A0ABN9TTT5_9DINO</name>
<dbReference type="EMBL" id="CAUYUJ010015045">
    <property type="protein sequence ID" value="CAK0849228.1"/>
    <property type="molecule type" value="Genomic_DNA"/>
</dbReference>
<evidence type="ECO:0000313" key="3">
    <source>
        <dbReference type="Proteomes" id="UP001189429"/>
    </source>
</evidence>
<gene>
    <name evidence="2" type="ORF">PCOR1329_LOCUS41974</name>
</gene>
<proteinExistence type="predicted"/>
<keyword evidence="1" id="KW-0812">Transmembrane</keyword>
<reference evidence="2" key="1">
    <citation type="submission" date="2023-10" db="EMBL/GenBank/DDBJ databases">
        <authorList>
            <person name="Chen Y."/>
            <person name="Shah S."/>
            <person name="Dougan E. K."/>
            <person name="Thang M."/>
            <person name="Chan C."/>
        </authorList>
    </citation>
    <scope>NUCLEOTIDE SEQUENCE [LARGE SCALE GENOMIC DNA]</scope>
</reference>
<feature type="transmembrane region" description="Helical" evidence="1">
    <location>
        <begin position="76"/>
        <end position="99"/>
    </location>
</feature>
<sequence>MRCLHRGLCEVLPGLPWLRGRPRRRARRLHPGNLNHGRGEFGNGILACRRKPWQWSCEIDKGGAWRRSDVEMASTAWLGMTIRFVMVLDFVLLFPPLLYDLEALLLEVPTSMWWSSRSPKR</sequence>
<evidence type="ECO:0000313" key="2">
    <source>
        <dbReference type="EMBL" id="CAK0849228.1"/>
    </source>
</evidence>
<keyword evidence="3" id="KW-1185">Reference proteome</keyword>
<accession>A0ABN9TTT5</accession>
<keyword evidence="1" id="KW-0472">Membrane</keyword>